<dbReference type="OrthoDB" id="5817at2157"/>
<dbReference type="SUPFAM" id="SSF52402">
    <property type="entry name" value="Adenine nucleotide alpha hydrolases-like"/>
    <property type="match status" value="1"/>
</dbReference>
<gene>
    <name evidence="2" type="ORF">A3L04_01265</name>
</gene>
<dbReference type="Pfam" id="PF01507">
    <property type="entry name" value="PAPS_reduct"/>
    <property type="match status" value="1"/>
</dbReference>
<dbReference type="PROSITE" id="PS51379">
    <property type="entry name" value="4FE4S_FER_2"/>
    <property type="match status" value="2"/>
</dbReference>
<dbReference type="InterPro" id="IPR017896">
    <property type="entry name" value="4Fe4S_Fe-S-bd"/>
</dbReference>
<dbReference type="PROSITE" id="PS00198">
    <property type="entry name" value="4FE4S_FER_1"/>
    <property type="match status" value="2"/>
</dbReference>
<dbReference type="InterPro" id="IPR004521">
    <property type="entry name" value="Uncharacterised_CHP00451"/>
</dbReference>
<dbReference type="Gene3D" id="3.40.50.620">
    <property type="entry name" value="HUPs"/>
    <property type="match status" value="1"/>
</dbReference>
<proteinExistence type="predicted"/>
<dbReference type="Pfam" id="PF12838">
    <property type="entry name" value="Fer4_7"/>
    <property type="match status" value="1"/>
</dbReference>
<dbReference type="PROSITE" id="PS50890">
    <property type="entry name" value="PUA"/>
    <property type="match status" value="1"/>
</dbReference>
<dbReference type="CDD" id="cd23947">
    <property type="entry name" value="PAPS_reductase-like_YbdN"/>
    <property type="match status" value="1"/>
</dbReference>
<reference evidence="2 3" key="1">
    <citation type="submission" date="2016-04" db="EMBL/GenBank/DDBJ databases">
        <title>Complete genome sequence of Thermococcus chitonophagus type strain GC74.</title>
        <authorList>
            <person name="Oger P.M."/>
        </authorList>
    </citation>
    <scope>NUCLEOTIDE SEQUENCE [LARGE SCALE GENOMIC DNA]</scope>
    <source>
        <strain evidence="2 3">GC74</strain>
    </source>
</reference>
<dbReference type="InterPro" id="IPR002478">
    <property type="entry name" value="PUA"/>
</dbReference>
<dbReference type="InterPro" id="IPR050128">
    <property type="entry name" value="Sulfate_adenylyltrnsfr_sub2"/>
</dbReference>
<organism evidence="2 3">
    <name type="scientific">Thermococcus chitonophagus</name>
    <dbReference type="NCBI Taxonomy" id="54262"/>
    <lineage>
        <taxon>Archaea</taxon>
        <taxon>Methanobacteriati</taxon>
        <taxon>Methanobacteriota</taxon>
        <taxon>Thermococci</taxon>
        <taxon>Thermococcales</taxon>
        <taxon>Thermococcaceae</taxon>
        <taxon>Thermococcus</taxon>
    </lineage>
</organism>
<dbReference type="NCBIfam" id="TIGR00451">
    <property type="entry name" value="unchar_dom_2"/>
    <property type="match status" value="1"/>
</dbReference>
<name>A0A2Z2N160_9EURY</name>
<evidence type="ECO:0000313" key="3">
    <source>
        <dbReference type="Proteomes" id="UP000250189"/>
    </source>
</evidence>
<accession>A0A2Z2N160</accession>
<dbReference type="PANTHER" id="PTHR43196">
    <property type="entry name" value="SULFATE ADENYLYLTRANSFERASE SUBUNIT 2"/>
    <property type="match status" value="1"/>
</dbReference>
<dbReference type="NCBIfam" id="NF010367">
    <property type="entry name" value="PRK13795.1-2"/>
    <property type="match status" value="1"/>
</dbReference>
<dbReference type="SUPFAM" id="SSF54862">
    <property type="entry name" value="4Fe-4S ferredoxins"/>
    <property type="match status" value="1"/>
</dbReference>
<dbReference type="RefSeq" id="WP_068575992.1">
    <property type="nucleotide sequence ID" value="NZ_CP015193.1"/>
</dbReference>
<dbReference type="SMART" id="SM00359">
    <property type="entry name" value="PUA"/>
    <property type="match status" value="1"/>
</dbReference>
<evidence type="ECO:0000259" key="1">
    <source>
        <dbReference type="PROSITE" id="PS51379"/>
    </source>
</evidence>
<dbReference type="NCBIfam" id="NF010369">
    <property type="entry name" value="PRK13795.1-4"/>
    <property type="match status" value="1"/>
</dbReference>
<feature type="domain" description="4Fe-4S ferredoxin-type" evidence="1">
    <location>
        <begin position="577"/>
        <end position="607"/>
    </location>
</feature>
<feature type="domain" description="4Fe-4S ferredoxin-type" evidence="1">
    <location>
        <begin position="609"/>
        <end position="638"/>
    </location>
</feature>
<keyword evidence="3" id="KW-1185">Reference proteome</keyword>
<dbReference type="EMBL" id="CP015193">
    <property type="protein sequence ID" value="ASJ15795.1"/>
    <property type="molecule type" value="Genomic_DNA"/>
</dbReference>
<dbReference type="PANTHER" id="PTHR43196:SF2">
    <property type="entry name" value="PHOSPHOADENOSINE PHOSPHOSULFATE REDUCTASE"/>
    <property type="match status" value="1"/>
</dbReference>
<sequence length="642" mass="74057">MRKGLAGGSVRKRGPVVLGRFWIHWCEKCNVPLISDRCSVHGEEGVFRIDLTPPGDVRFAFKRDIELIREVFMKHYGVDLEEILEDKIVLLNKIPSEDDAYEIIFDGFIFGLIIFDPIKLEWRPALKLEGAKLLWEKFGKEMRKWVIIDEGAVEPVKKGANVLPVGIVEAEESIRRNDEVMVVSESGEVVGVGIAKKDYKGLVSGERGTGIKMKRKAQGSGKRIEGKKATIEDVIRANRIALEEKVEEAKEFMKKVSKKYGLPVAVAYSGGKDSLAVLGLALETFREFTVFFNNTGIEFPETLENVEEIRRELEPRGIKFVIADAKDAFWRAINVFSPPGMDYRWCCKVTKLGPITLAIEEHFPQGVLMFVGQRKFESFKRYKQGRVWRNIWVPNEIGAAPIFHWTALEVWLYIFSRRLKYNKLYERGIDRIGCFLCPSQSLAEIEKLKREKPELWEKWYNELEKWRKRLSLPEEWIKYGFWRWRRLGKREKVLAKELGIELPEERKWEPIKFTIKEDDKKYRVEISTKINLKRIREVAPILGDVEEKPGVLVAGENEFYGETNYILSPTLDEAYASFFLVRRAYECVGCGVCVTKCPERAISIDGRRMKIVVDPEKCTHCRECMEVCPLVVIKGVDIGSQL</sequence>
<dbReference type="InterPro" id="IPR014729">
    <property type="entry name" value="Rossmann-like_a/b/a_fold"/>
</dbReference>
<dbReference type="InterPro" id="IPR017900">
    <property type="entry name" value="4Fe4S_Fe_S_CS"/>
</dbReference>
<dbReference type="AlphaFoldDB" id="A0A2Z2N160"/>
<dbReference type="Pfam" id="PF01472">
    <property type="entry name" value="PUA"/>
    <property type="match status" value="1"/>
</dbReference>
<dbReference type="Gene3D" id="3.30.70.20">
    <property type="match status" value="1"/>
</dbReference>
<dbReference type="GO" id="GO:0003723">
    <property type="term" value="F:RNA binding"/>
    <property type="evidence" value="ECO:0007669"/>
    <property type="project" value="InterPro"/>
</dbReference>
<dbReference type="InterPro" id="IPR015947">
    <property type="entry name" value="PUA-like_sf"/>
</dbReference>
<evidence type="ECO:0000313" key="2">
    <source>
        <dbReference type="EMBL" id="ASJ15795.1"/>
    </source>
</evidence>
<dbReference type="GeneID" id="33321159"/>
<dbReference type="Proteomes" id="UP000250189">
    <property type="component" value="Chromosome"/>
</dbReference>
<dbReference type="NCBIfam" id="NF010368">
    <property type="entry name" value="PRK13795.1-3"/>
    <property type="match status" value="1"/>
</dbReference>
<dbReference type="SUPFAM" id="SSF88697">
    <property type="entry name" value="PUA domain-like"/>
    <property type="match status" value="1"/>
</dbReference>
<dbReference type="Gene3D" id="2.30.130.10">
    <property type="entry name" value="PUA domain"/>
    <property type="match status" value="1"/>
</dbReference>
<dbReference type="GO" id="GO:0016491">
    <property type="term" value="F:oxidoreductase activity"/>
    <property type="evidence" value="ECO:0007669"/>
    <property type="project" value="UniProtKB-ARBA"/>
</dbReference>
<protein>
    <recommendedName>
        <fullName evidence="1">4Fe-4S ferredoxin-type domain-containing protein</fullName>
    </recommendedName>
</protein>
<dbReference type="InterPro" id="IPR002500">
    <property type="entry name" value="PAPS_reduct_dom"/>
</dbReference>
<dbReference type="InterPro" id="IPR036974">
    <property type="entry name" value="PUA_sf"/>
</dbReference>